<dbReference type="OrthoDB" id="3787237at2759"/>
<feature type="compositionally biased region" description="Basic and acidic residues" evidence="1">
    <location>
        <begin position="306"/>
        <end position="315"/>
    </location>
</feature>
<dbReference type="EMBL" id="SWKV01000009">
    <property type="protein sequence ID" value="KAF3044458.1"/>
    <property type="molecule type" value="Genomic_DNA"/>
</dbReference>
<evidence type="ECO:0000313" key="3">
    <source>
        <dbReference type="Proteomes" id="UP000758155"/>
    </source>
</evidence>
<feature type="region of interest" description="Disordered" evidence="1">
    <location>
        <begin position="255"/>
        <end position="345"/>
    </location>
</feature>
<reference evidence="2" key="1">
    <citation type="submission" date="2019-04" db="EMBL/GenBank/DDBJ databases">
        <title>Sequencing of skin fungus with MAO and IRED activity.</title>
        <authorList>
            <person name="Marsaioli A.J."/>
            <person name="Bonatto J.M.C."/>
            <person name="Reis Junior O."/>
        </authorList>
    </citation>
    <scope>NUCLEOTIDE SEQUENCE</scope>
    <source>
        <strain evidence="2">28M1</strain>
    </source>
</reference>
<dbReference type="AlphaFoldDB" id="A0A9P4WXE4"/>
<feature type="region of interest" description="Disordered" evidence="1">
    <location>
        <begin position="1"/>
        <end position="54"/>
    </location>
</feature>
<feature type="compositionally biased region" description="Polar residues" evidence="1">
    <location>
        <begin position="255"/>
        <end position="268"/>
    </location>
</feature>
<comment type="caution">
    <text evidence="2">The sequence shown here is derived from an EMBL/GenBank/DDBJ whole genome shotgun (WGS) entry which is preliminary data.</text>
</comment>
<organism evidence="2 3">
    <name type="scientific">Didymella heteroderae</name>
    <dbReference type="NCBI Taxonomy" id="1769908"/>
    <lineage>
        <taxon>Eukaryota</taxon>
        <taxon>Fungi</taxon>
        <taxon>Dikarya</taxon>
        <taxon>Ascomycota</taxon>
        <taxon>Pezizomycotina</taxon>
        <taxon>Dothideomycetes</taxon>
        <taxon>Pleosporomycetidae</taxon>
        <taxon>Pleosporales</taxon>
        <taxon>Pleosporineae</taxon>
        <taxon>Didymellaceae</taxon>
        <taxon>Didymella</taxon>
    </lineage>
</organism>
<feature type="compositionally biased region" description="Basic and acidic residues" evidence="1">
    <location>
        <begin position="12"/>
        <end position="24"/>
    </location>
</feature>
<name>A0A9P4WXE4_9PLEO</name>
<dbReference type="Proteomes" id="UP000758155">
    <property type="component" value="Unassembled WGS sequence"/>
</dbReference>
<accession>A0A9P4WXE4</accession>
<keyword evidence="3" id="KW-1185">Reference proteome</keyword>
<gene>
    <name evidence="2" type="ORF">E8E12_010851</name>
</gene>
<sequence length="1012" mass="114398">MPPKRNGNDGSDEGRRSKRLRLDDEPVDENVEDGNIEEHNMDDVADEEDDGDEANTAELQRKNAGKFALASGSIDPPKVNLKDPSKLTLHFREIATDKEKILTFIRIRTEEINWDNKDHIQQIQNWRRQAFRRQGFPAERQVTTWQPRERAYIELLFRLLQERLDAGQQVNAPTHSQIAEHLNAFFKGKYVDDKLGNQLLHRGHRNDNMVSSQLRGKTKLGEVTKATRDSLGIDRSVSGDLPTITEQQLDEFMGKSNQTSQPPENLATTPKLGAAAQQSQHSVSDLARNAGGHGIRAATAASPEGADTHKQDKTTDAIPSEEGSKKQPRRPVDSPTSITPSDEVEQMINDGWHIPTRMKDVNVQETLVSEVKTLDDEWMYKTVDALHDRWERSSKNEFGYLAALAHTHHWSESYSPAGNRAAWYKDADSKAPRNDVTRPTRRPFAQAVNGLLNLAVCPPVGCFEDVKNLVTRKVDGWDECDQALARECQRALRFHRARAHDDSARNQIRQLTQNATDEWKKIELDANLETGALPEDSTAHKDSVMEASLTQLSEAHQNLQTSKTAGELRWAQAAWEDFFFYQNVWNRRGFKPGAGGNTATEKLYVSWRSHMIGLYESFRIGDRQEAPRLVGFDVAHRYSQPPREGALQDHIELEAEKRQESTTWMLDQAAFVREKDRHDSQYLSNPCTKSLLPEDHMLHHGVLETSFDWPTSFDAEEWGDTIAVTAKKRRCVYETDQYLDGKGRTRMRHKRDAEGRHVRFREICGYKRVERTKQVESFIHNLNEDGSVQGRSEHAIWGGQPGRKDIAEYGLEGEHRVSDLRYRPQNKFKVINVKAPWPIVTRYRRHVLASNALADDSSGAPLDQLSDDEAADCTKSNTNFSRSGNALAGGKAINAGLAADGNKDNDSDDEGDIFSKSYLEDLRSAYRGAQGRDDIPSPETFARAAELLARLVEEFGEVGWDANRIAEELHAGTDLDTIRYKYEGYASLLRDIENKQQNGRDVAGTVPGTNRQ</sequence>
<evidence type="ECO:0000256" key="1">
    <source>
        <dbReference type="SAM" id="MobiDB-lite"/>
    </source>
</evidence>
<evidence type="ECO:0000313" key="2">
    <source>
        <dbReference type="EMBL" id="KAF3044458.1"/>
    </source>
</evidence>
<feature type="compositionally biased region" description="Acidic residues" evidence="1">
    <location>
        <begin position="25"/>
        <end position="35"/>
    </location>
</feature>
<protein>
    <submittedName>
        <fullName evidence="2">Uncharacterized protein</fullName>
    </submittedName>
</protein>
<proteinExistence type="predicted"/>
<feature type="compositionally biased region" description="Acidic residues" evidence="1">
    <location>
        <begin position="43"/>
        <end position="54"/>
    </location>
</feature>